<name>A0A7R8D395_LEPSM</name>
<dbReference type="GO" id="GO:0003676">
    <property type="term" value="F:nucleic acid binding"/>
    <property type="evidence" value="ECO:0007669"/>
    <property type="project" value="InterPro"/>
</dbReference>
<keyword evidence="17" id="KW-1185">Reference proteome</keyword>
<gene>
    <name evidence="16" type="ORF">LSAA_13807</name>
</gene>
<keyword evidence="7 14" id="KW-0808">Transferase</keyword>
<dbReference type="Proteomes" id="UP000675881">
    <property type="component" value="Chromosome 8"/>
</dbReference>
<evidence type="ECO:0000256" key="2">
    <source>
        <dbReference type="ARBA" id="ARBA00004141"/>
    </source>
</evidence>
<dbReference type="InterPro" id="IPR033308">
    <property type="entry name" value="PGAP5/Cdc1/Ted1"/>
</dbReference>
<evidence type="ECO:0000256" key="3">
    <source>
        <dbReference type="ARBA" id="ARBA00004496"/>
    </source>
</evidence>
<dbReference type="GO" id="GO:0005737">
    <property type="term" value="C:cytoplasm"/>
    <property type="evidence" value="ECO:0007669"/>
    <property type="project" value="UniProtKB-SubCell"/>
</dbReference>
<keyword evidence="13" id="KW-0464">Manganese</keyword>
<dbReference type="InterPro" id="IPR029052">
    <property type="entry name" value="Metallo-depent_PP-like"/>
</dbReference>
<dbReference type="EMBL" id="HG994587">
    <property type="protein sequence ID" value="CAF3015067.1"/>
    <property type="molecule type" value="Genomic_DNA"/>
</dbReference>
<evidence type="ECO:0000256" key="11">
    <source>
        <dbReference type="ARBA" id="ARBA00022989"/>
    </source>
</evidence>
<dbReference type="PANTHER" id="PTHR13315">
    <property type="entry name" value="METALLO PHOSPHOESTERASE RELATED"/>
    <property type="match status" value="1"/>
</dbReference>
<proteinExistence type="inferred from homology"/>
<evidence type="ECO:0000256" key="5">
    <source>
        <dbReference type="ARBA" id="ARBA00022490"/>
    </source>
</evidence>
<dbReference type="GO" id="GO:0016279">
    <property type="term" value="F:protein-lysine N-methyltransferase activity"/>
    <property type="evidence" value="ECO:0007669"/>
    <property type="project" value="UniProtKB-UniRule"/>
</dbReference>
<dbReference type="EC" id="2.1.1.-" evidence="14"/>
<keyword evidence="6 14" id="KW-0489">Methyltransferase</keyword>
<evidence type="ECO:0000256" key="13">
    <source>
        <dbReference type="ARBA" id="ARBA00023211"/>
    </source>
</evidence>
<dbReference type="GO" id="GO:0016787">
    <property type="term" value="F:hydrolase activity"/>
    <property type="evidence" value="ECO:0007669"/>
    <property type="project" value="UniProtKB-KW"/>
</dbReference>
<comment type="similarity">
    <text evidence="4">Belongs to the metallophosphoesterase superfamily. MPPE1 family.</text>
</comment>
<dbReference type="Pfam" id="PF10237">
    <property type="entry name" value="N6-adenineMlase"/>
    <property type="match status" value="1"/>
</dbReference>
<evidence type="ECO:0000256" key="10">
    <source>
        <dbReference type="ARBA" id="ARBA00022801"/>
    </source>
</evidence>
<keyword evidence="12" id="KW-0472">Membrane</keyword>
<comment type="subcellular location">
    <subcellularLocation>
        <location evidence="3 14">Cytoplasm</location>
    </subcellularLocation>
    <subcellularLocation>
        <location evidence="2">Membrane</location>
        <topology evidence="2">Multi-pass membrane protein</topology>
    </subcellularLocation>
</comment>
<comment type="similarity">
    <text evidence="14">Belongs to the class I-like SAM-binding methyltransferase superfamily. EFM5 family.</text>
</comment>
<comment type="cofactor">
    <cofactor evidence="1">
        <name>Mn(2+)</name>
        <dbReference type="ChEBI" id="CHEBI:29035"/>
    </cofactor>
</comment>
<evidence type="ECO:0000256" key="1">
    <source>
        <dbReference type="ARBA" id="ARBA00001936"/>
    </source>
</evidence>
<feature type="domain" description="Calcineurin-like phosphoesterase" evidence="15">
    <location>
        <begin position="112"/>
        <end position="297"/>
    </location>
</feature>
<dbReference type="InterPro" id="IPR041370">
    <property type="entry name" value="Mlase_EEF1AKMT1/ZCCHC4"/>
</dbReference>
<evidence type="ECO:0000256" key="14">
    <source>
        <dbReference type="HAMAP-Rule" id="MF_03187"/>
    </source>
</evidence>
<keyword evidence="11" id="KW-1133">Transmembrane helix</keyword>
<comment type="function">
    <text evidence="14">S-adenosyl-L-methionine-dependent protein-lysine N-methyltransferase that methylates elongation factor 1-alpha.</text>
</comment>
<evidence type="ECO:0000256" key="8">
    <source>
        <dbReference type="ARBA" id="ARBA00022692"/>
    </source>
</evidence>
<evidence type="ECO:0000256" key="4">
    <source>
        <dbReference type="ARBA" id="ARBA00008895"/>
    </source>
</evidence>
<dbReference type="Pfam" id="PF00149">
    <property type="entry name" value="Metallophos"/>
    <property type="match status" value="1"/>
</dbReference>
<dbReference type="HAMAP" id="MF_03187">
    <property type="entry name" value="Methyltr_EFM5"/>
    <property type="match status" value="1"/>
</dbReference>
<evidence type="ECO:0000313" key="16">
    <source>
        <dbReference type="EMBL" id="CAF3015067.1"/>
    </source>
</evidence>
<keyword evidence="5 14" id="KW-0963">Cytoplasm</keyword>
<keyword evidence="10 16" id="KW-0378">Hydrolase</keyword>
<reference evidence="16" key="1">
    <citation type="submission" date="2021-02" db="EMBL/GenBank/DDBJ databases">
        <authorList>
            <person name="Bekaert M."/>
        </authorList>
    </citation>
    <scope>NUCLEOTIDE SEQUENCE</scope>
    <source>
        <strain evidence="16">IoA-00</strain>
    </source>
</reference>
<dbReference type="PROSITE" id="PS00092">
    <property type="entry name" value="N6_MTASE"/>
    <property type="match status" value="1"/>
</dbReference>
<dbReference type="GO" id="GO:0032259">
    <property type="term" value="P:methylation"/>
    <property type="evidence" value="ECO:0007669"/>
    <property type="project" value="UniProtKB-KW"/>
</dbReference>
<keyword evidence="8" id="KW-0812">Transmembrane</keyword>
<dbReference type="Gene3D" id="3.60.21.10">
    <property type="match status" value="1"/>
</dbReference>
<evidence type="ECO:0000259" key="15">
    <source>
        <dbReference type="Pfam" id="PF00149"/>
    </source>
</evidence>
<protein>
    <recommendedName>
        <fullName evidence="14">Protein-lysine N-methyltransferase LSAA_13807</fullName>
        <ecNumber evidence="14">2.1.1.-</ecNumber>
    </recommendedName>
</protein>
<dbReference type="SUPFAM" id="SSF56300">
    <property type="entry name" value="Metallo-dependent phosphatases"/>
    <property type="match status" value="1"/>
</dbReference>
<dbReference type="InterPro" id="IPR019369">
    <property type="entry name" value="Efm5/EEF1AKMT1"/>
</dbReference>
<dbReference type="AlphaFoldDB" id="A0A7R8D395"/>
<organism evidence="16 17">
    <name type="scientific">Lepeophtheirus salmonis</name>
    <name type="common">Salmon louse</name>
    <name type="synonym">Caligus salmonis</name>
    <dbReference type="NCBI Taxonomy" id="72036"/>
    <lineage>
        <taxon>Eukaryota</taxon>
        <taxon>Metazoa</taxon>
        <taxon>Ecdysozoa</taxon>
        <taxon>Arthropoda</taxon>
        <taxon>Crustacea</taxon>
        <taxon>Multicrustacea</taxon>
        <taxon>Hexanauplia</taxon>
        <taxon>Copepoda</taxon>
        <taxon>Siphonostomatoida</taxon>
        <taxon>Caligidae</taxon>
        <taxon>Lepeophtheirus</taxon>
    </lineage>
</organism>
<dbReference type="PANTHER" id="PTHR13315:SF0">
    <property type="entry name" value="METALLOPHOSPHOESTERASE 1"/>
    <property type="match status" value="1"/>
</dbReference>
<dbReference type="GO" id="GO:0006506">
    <property type="term" value="P:GPI anchor biosynthetic process"/>
    <property type="evidence" value="ECO:0007669"/>
    <property type="project" value="InterPro"/>
</dbReference>
<accession>A0A7R8D395</accession>
<dbReference type="GO" id="GO:0046872">
    <property type="term" value="F:metal ion binding"/>
    <property type="evidence" value="ECO:0007669"/>
    <property type="project" value="UniProtKB-KW"/>
</dbReference>
<evidence type="ECO:0000256" key="7">
    <source>
        <dbReference type="ARBA" id="ARBA00022679"/>
    </source>
</evidence>
<dbReference type="InterPro" id="IPR002052">
    <property type="entry name" value="DNA_methylase_N6_adenine_CS"/>
</dbReference>
<evidence type="ECO:0000256" key="12">
    <source>
        <dbReference type="ARBA" id="ARBA00023136"/>
    </source>
</evidence>
<sequence length="552" mass="64705">MSLRGKFIFPRVRHFLGPPPKAWSNDQFARDFGVIWMVNLTLIGIISYKTKLTIHLVDEDWNWKPKITYETRMKNIAFAVTTLLLTCEFLVYYIVLLLNCNYPNLGESDHSLKVLFLADTHLLGSRNGHWFDKLRREWQMHRSFQTAVQLFSPDAIFILGDIFDEGKWCSDREFEYYKERFNSLFYVNKEKLFVLQGNHDIGFHFASRPHLNERFKNAFEGTKAVRKLTLDGIVFVLVNSMAFDRTDKCFLCKEGENELNRVNKSLNPKSEPQPILLQHFPLYRSSDAECEEFDEELEDRESLFREGYDCLSQKSTDYLMNMINPRLMSASSEDEGISLTTETFTALQEYYSEQEERDARRLAVDNFNEEELLTSNCNEVVSEDWQLSQFWYTEETAASLAKEAIRIAKSDGMVACISCPTLYIAIKKYFPENKNVYLFEYDQRFQKIARDKFVFYDFNAPVDVPRDFRDQFSVVIADPPFLSDECITKTAITVKYLGKDKLIFCTGKKMTDMCDRLMSLKVRKFAPKHKNNLANEFCCLTNYEEFDEHMPS</sequence>
<keyword evidence="9" id="KW-0479">Metal-binding</keyword>
<evidence type="ECO:0000256" key="6">
    <source>
        <dbReference type="ARBA" id="ARBA00022603"/>
    </source>
</evidence>
<dbReference type="GO" id="GO:0016020">
    <property type="term" value="C:membrane"/>
    <property type="evidence" value="ECO:0007669"/>
    <property type="project" value="UniProtKB-SubCell"/>
</dbReference>
<dbReference type="OrthoDB" id="9984693at2759"/>
<evidence type="ECO:0000256" key="9">
    <source>
        <dbReference type="ARBA" id="ARBA00022723"/>
    </source>
</evidence>
<dbReference type="InterPro" id="IPR004843">
    <property type="entry name" value="Calcineurin-like_PHP"/>
</dbReference>
<evidence type="ECO:0000313" key="17">
    <source>
        <dbReference type="Proteomes" id="UP000675881"/>
    </source>
</evidence>